<organism evidence="1 2">
    <name type="scientific">Drosophila ananassae</name>
    <name type="common">Fruit fly</name>
    <dbReference type="NCBI Taxonomy" id="7217"/>
    <lineage>
        <taxon>Eukaryota</taxon>
        <taxon>Metazoa</taxon>
        <taxon>Ecdysozoa</taxon>
        <taxon>Arthropoda</taxon>
        <taxon>Hexapoda</taxon>
        <taxon>Insecta</taxon>
        <taxon>Pterygota</taxon>
        <taxon>Neoptera</taxon>
        <taxon>Endopterygota</taxon>
        <taxon>Diptera</taxon>
        <taxon>Brachycera</taxon>
        <taxon>Muscomorpha</taxon>
        <taxon>Ephydroidea</taxon>
        <taxon>Drosophilidae</taxon>
        <taxon>Drosophila</taxon>
        <taxon>Sophophora</taxon>
    </lineage>
</organism>
<proteinExistence type="predicted"/>
<dbReference type="OMA" id="EPYSHHW"/>
<dbReference type="STRING" id="7217.B3M876"/>
<dbReference type="Proteomes" id="UP000007801">
    <property type="component" value="Unassembled WGS sequence"/>
</dbReference>
<protein>
    <recommendedName>
        <fullName evidence="3">Protein terminus</fullName>
    </recommendedName>
</protein>
<gene>
    <name evidence="1" type="primary">Dana\GF23638</name>
    <name evidence="1" type="synonym">dana_GLEANR_8422</name>
    <name evidence="1" type="ORF">GF23638</name>
</gene>
<accession>B3M876</accession>
<dbReference type="HOGENOM" id="CLU_772264_0_0_1"/>
<evidence type="ECO:0000313" key="2">
    <source>
        <dbReference type="Proteomes" id="UP000007801"/>
    </source>
</evidence>
<dbReference type="InParanoid" id="B3M876"/>
<keyword evidence="2" id="KW-1185">Reference proteome</keyword>
<dbReference type="EMBL" id="CH902618">
    <property type="protein sequence ID" value="EDV41015.1"/>
    <property type="molecule type" value="Genomic_DNA"/>
</dbReference>
<reference evidence="1 2" key="1">
    <citation type="journal article" date="2007" name="Nature">
        <title>Evolution of genes and genomes on the Drosophila phylogeny.</title>
        <authorList>
            <consortium name="Drosophila 12 Genomes Consortium"/>
            <person name="Clark A.G."/>
            <person name="Eisen M.B."/>
            <person name="Smith D.R."/>
            <person name="Bergman C.M."/>
            <person name="Oliver B."/>
            <person name="Markow T.A."/>
            <person name="Kaufman T.C."/>
            <person name="Kellis M."/>
            <person name="Gelbart W."/>
            <person name="Iyer V.N."/>
            <person name="Pollard D.A."/>
            <person name="Sackton T.B."/>
            <person name="Larracuente A.M."/>
            <person name="Singh N.D."/>
            <person name="Abad J.P."/>
            <person name="Abt D.N."/>
            <person name="Adryan B."/>
            <person name="Aguade M."/>
            <person name="Akashi H."/>
            <person name="Anderson W.W."/>
            <person name="Aquadro C.F."/>
            <person name="Ardell D.H."/>
            <person name="Arguello R."/>
            <person name="Artieri C.G."/>
            <person name="Barbash D.A."/>
            <person name="Barker D."/>
            <person name="Barsanti P."/>
            <person name="Batterham P."/>
            <person name="Batzoglou S."/>
            <person name="Begun D."/>
            <person name="Bhutkar A."/>
            <person name="Blanco E."/>
            <person name="Bosak S.A."/>
            <person name="Bradley R.K."/>
            <person name="Brand A.D."/>
            <person name="Brent M.R."/>
            <person name="Brooks A.N."/>
            <person name="Brown R.H."/>
            <person name="Butlin R.K."/>
            <person name="Caggese C."/>
            <person name="Calvi B.R."/>
            <person name="Bernardo de Carvalho A."/>
            <person name="Caspi A."/>
            <person name="Castrezana S."/>
            <person name="Celniker S.E."/>
            <person name="Chang J.L."/>
            <person name="Chapple C."/>
            <person name="Chatterji S."/>
            <person name="Chinwalla A."/>
            <person name="Civetta A."/>
            <person name="Clifton S.W."/>
            <person name="Comeron J.M."/>
            <person name="Costello J.C."/>
            <person name="Coyne J.A."/>
            <person name="Daub J."/>
            <person name="David R.G."/>
            <person name="Delcher A.L."/>
            <person name="Delehaunty K."/>
            <person name="Do C.B."/>
            <person name="Ebling H."/>
            <person name="Edwards K."/>
            <person name="Eickbush T."/>
            <person name="Evans J.D."/>
            <person name="Filipski A."/>
            <person name="Findeiss S."/>
            <person name="Freyhult E."/>
            <person name="Fulton L."/>
            <person name="Fulton R."/>
            <person name="Garcia A.C."/>
            <person name="Gardiner A."/>
            <person name="Garfield D.A."/>
            <person name="Garvin B.E."/>
            <person name="Gibson G."/>
            <person name="Gilbert D."/>
            <person name="Gnerre S."/>
            <person name="Godfrey J."/>
            <person name="Good R."/>
            <person name="Gotea V."/>
            <person name="Gravely B."/>
            <person name="Greenberg A.J."/>
            <person name="Griffiths-Jones S."/>
            <person name="Gross S."/>
            <person name="Guigo R."/>
            <person name="Gustafson E.A."/>
            <person name="Haerty W."/>
            <person name="Hahn M.W."/>
            <person name="Halligan D.L."/>
            <person name="Halpern A.L."/>
            <person name="Halter G.M."/>
            <person name="Han M.V."/>
            <person name="Heger A."/>
            <person name="Hillier L."/>
            <person name="Hinrichs A.S."/>
            <person name="Holmes I."/>
            <person name="Hoskins R.A."/>
            <person name="Hubisz M.J."/>
            <person name="Hultmark D."/>
            <person name="Huntley M.A."/>
            <person name="Jaffe D.B."/>
            <person name="Jagadeeshan S."/>
            <person name="Jeck W.R."/>
            <person name="Johnson J."/>
            <person name="Jones C.D."/>
            <person name="Jordan W.C."/>
            <person name="Karpen G.H."/>
            <person name="Kataoka E."/>
            <person name="Keightley P.D."/>
            <person name="Kheradpour P."/>
            <person name="Kirkness E.F."/>
            <person name="Koerich L.B."/>
            <person name="Kristiansen K."/>
            <person name="Kudrna D."/>
            <person name="Kulathinal R.J."/>
            <person name="Kumar S."/>
            <person name="Kwok R."/>
            <person name="Lander E."/>
            <person name="Langley C.H."/>
            <person name="Lapoint R."/>
            <person name="Lazzaro B.P."/>
            <person name="Lee S.J."/>
            <person name="Levesque L."/>
            <person name="Li R."/>
            <person name="Lin C.F."/>
            <person name="Lin M.F."/>
            <person name="Lindblad-Toh K."/>
            <person name="Llopart A."/>
            <person name="Long M."/>
            <person name="Low L."/>
            <person name="Lozovsky E."/>
            <person name="Lu J."/>
            <person name="Luo M."/>
            <person name="Machado C.A."/>
            <person name="Makalowski W."/>
            <person name="Marzo M."/>
            <person name="Matsuda M."/>
            <person name="Matzkin L."/>
            <person name="McAllister B."/>
            <person name="McBride C.S."/>
            <person name="McKernan B."/>
            <person name="McKernan K."/>
            <person name="Mendez-Lago M."/>
            <person name="Minx P."/>
            <person name="Mollenhauer M.U."/>
            <person name="Montooth K."/>
            <person name="Mount S.M."/>
            <person name="Mu X."/>
            <person name="Myers E."/>
            <person name="Negre B."/>
            <person name="Newfeld S."/>
            <person name="Nielsen R."/>
            <person name="Noor M.A."/>
            <person name="O'Grady P."/>
            <person name="Pachter L."/>
            <person name="Papaceit M."/>
            <person name="Parisi M.J."/>
            <person name="Parisi M."/>
            <person name="Parts L."/>
            <person name="Pedersen J.S."/>
            <person name="Pesole G."/>
            <person name="Phillippy A.M."/>
            <person name="Ponting C.P."/>
            <person name="Pop M."/>
            <person name="Porcelli D."/>
            <person name="Powell J.R."/>
            <person name="Prohaska S."/>
            <person name="Pruitt K."/>
            <person name="Puig M."/>
            <person name="Quesneville H."/>
            <person name="Ram K.R."/>
            <person name="Rand D."/>
            <person name="Rasmussen M.D."/>
            <person name="Reed L.K."/>
            <person name="Reenan R."/>
            <person name="Reily A."/>
            <person name="Remington K.A."/>
            <person name="Rieger T.T."/>
            <person name="Ritchie M.G."/>
            <person name="Robin C."/>
            <person name="Rogers Y.H."/>
            <person name="Rohde C."/>
            <person name="Rozas J."/>
            <person name="Rubenfield M.J."/>
            <person name="Ruiz A."/>
            <person name="Russo S."/>
            <person name="Salzberg S.L."/>
            <person name="Sanchez-Gracia A."/>
            <person name="Saranga D.J."/>
            <person name="Sato H."/>
            <person name="Schaeffer S.W."/>
            <person name="Schatz M.C."/>
            <person name="Schlenke T."/>
            <person name="Schwartz R."/>
            <person name="Segarra C."/>
            <person name="Singh R.S."/>
            <person name="Sirot L."/>
            <person name="Sirota M."/>
            <person name="Sisneros N.B."/>
            <person name="Smith C.D."/>
            <person name="Smith T.F."/>
            <person name="Spieth J."/>
            <person name="Stage D.E."/>
            <person name="Stark A."/>
            <person name="Stephan W."/>
            <person name="Strausberg R.L."/>
            <person name="Strempel S."/>
            <person name="Sturgill D."/>
            <person name="Sutton G."/>
            <person name="Sutton G.G."/>
            <person name="Tao W."/>
            <person name="Teichmann S."/>
            <person name="Tobari Y.N."/>
            <person name="Tomimura Y."/>
            <person name="Tsolas J.M."/>
            <person name="Valente V.L."/>
            <person name="Venter E."/>
            <person name="Venter J.C."/>
            <person name="Vicario S."/>
            <person name="Vieira F.G."/>
            <person name="Vilella A.J."/>
            <person name="Villasante A."/>
            <person name="Walenz B."/>
            <person name="Wang J."/>
            <person name="Wasserman M."/>
            <person name="Watts T."/>
            <person name="Wilson D."/>
            <person name="Wilson R.K."/>
            <person name="Wing R.A."/>
            <person name="Wolfner M.F."/>
            <person name="Wong A."/>
            <person name="Wong G.K."/>
            <person name="Wu C.I."/>
            <person name="Wu G."/>
            <person name="Yamamoto D."/>
            <person name="Yang H.P."/>
            <person name="Yang S.P."/>
            <person name="Yorke J.A."/>
            <person name="Yoshida K."/>
            <person name="Zdobnov E."/>
            <person name="Zhang P."/>
            <person name="Zhang Y."/>
            <person name="Zimin A.V."/>
            <person name="Baldwin J."/>
            <person name="Abdouelleil A."/>
            <person name="Abdulkadir J."/>
            <person name="Abebe A."/>
            <person name="Abera B."/>
            <person name="Abreu J."/>
            <person name="Acer S.C."/>
            <person name="Aftuck L."/>
            <person name="Alexander A."/>
            <person name="An P."/>
            <person name="Anderson E."/>
            <person name="Anderson S."/>
            <person name="Arachi H."/>
            <person name="Azer M."/>
            <person name="Bachantsang P."/>
            <person name="Barry A."/>
            <person name="Bayul T."/>
            <person name="Berlin A."/>
            <person name="Bessette D."/>
            <person name="Bloom T."/>
            <person name="Blye J."/>
            <person name="Boguslavskiy L."/>
            <person name="Bonnet C."/>
            <person name="Boukhgalter B."/>
            <person name="Bourzgui I."/>
            <person name="Brown A."/>
            <person name="Cahill P."/>
            <person name="Channer S."/>
            <person name="Cheshatsang Y."/>
            <person name="Chuda L."/>
            <person name="Citroen M."/>
            <person name="Collymore A."/>
            <person name="Cooke P."/>
            <person name="Costello M."/>
            <person name="D'Aco K."/>
            <person name="Daza R."/>
            <person name="De Haan G."/>
            <person name="DeGray S."/>
            <person name="DeMaso C."/>
            <person name="Dhargay N."/>
            <person name="Dooley K."/>
            <person name="Dooley E."/>
            <person name="Doricent M."/>
            <person name="Dorje P."/>
            <person name="Dorjee K."/>
            <person name="Dupes A."/>
            <person name="Elong R."/>
            <person name="Falk J."/>
            <person name="Farina A."/>
            <person name="Faro S."/>
            <person name="Ferguson D."/>
            <person name="Fisher S."/>
            <person name="Foley C.D."/>
            <person name="Franke A."/>
            <person name="Friedrich D."/>
            <person name="Gadbois L."/>
            <person name="Gearin G."/>
            <person name="Gearin C.R."/>
            <person name="Giannoukos G."/>
            <person name="Goode T."/>
            <person name="Graham J."/>
            <person name="Grandbois E."/>
            <person name="Grewal S."/>
            <person name="Gyaltsen K."/>
            <person name="Hafez N."/>
            <person name="Hagos B."/>
            <person name="Hall J."/>
            <person name="Henson C."/>
            <person name="Hollinger A."/>
            <person name="Honan T."/>
            <person name="Huard M.D."/>
            <person name="Hughes L."/>
            <person name="Hurhula B."/>
            <person name="Husby M.E."/>
            <person name="Kamat A."/>
            <person name="Kanga B."/>
            <person name="Kashin S."/>
            <person name="Khazanovich D."/>
            <person name="Kisner P."/>
            <person name="Lance K."/>
            <person name="Lara M."/>
            <person name="Lee W."/>
            <person name="Lennon N."/>
            <person name="Letendre F."/>
            <person name="LeVine R."/>
            <person name="Lipovsky A."/>
            <person name="Liu X."/>
            <person name="Liu J."/>
            <person name="Liu S."/>
            <person name="Lokyitsang T."/>
            <person name="Lokyitsang Y."/>
            <person name="Lubonja R."/>
            <person name="Lui A."/>
            <person name="MacDonald P."/>
            <person name="Magnisalis V."/>
            <person name="Maru K."/>
            <person name="Matthews C."/>
            <person name="McCusker W."/>
            <person name="McDonough S."/>
            <person name="Mehta T."/>
            <person name="Meldrim J."/>
            <person name="Meneus L."/>
            <person name="Mihai O."/>
            <person name="Mihalev A."/>
            <person name="Mihova T."/>
            <person name="Mittelman R."/>
            <person name="Mlenga V."/>
            <person name="Montmayeur A."/>
            <person name="Mulrain L."/>
            <person name="Navidi A."/>
            <person name="Naylor J."/>
            <person name="Negash T."/>
            <person name="Nguyen T."/>
            <person name="Nguyen N."/>
            <person name="Nicol R."/>
            <person name="Norbu C."/>
            <person name="Norbu N."/>
            <person name="Novod N."/>
            <person name="O'Neill B."/>
            <person name="Osman S."/>
            <person name="Markiewicz E."/>
            <person name="Oyono O.L."/>
            <person name="Patti C."/>
            <person name="Phunkhang P."/>
            <person name="Pierre F."/>
            <person name="Priest M."/>
            <person name="Raghuraman S."/>
            <person name="Rege F."/>
            <person name="Reyes R."/>
            <person name="Rise C."/>
            <person name="Rogov P."/>
            <person name="Ross K."/>
            <person name="Ryan E."/>
            <person name="Settipalli S."/>
            <person name="Shea T."/>
            <person name="Sherpa N."/>
            <person name="Shi L."/>
            <person name="Shih D."/>
            <person name="Sparrow T."/>
            <person name="Spaulding J."/>
            <person name="Stalker J."/>
            <person name="Stange-Thomann N."/>
            <person name="Stavropoulos S."/>
            <person name="Stone C."/>
            <person name="Strader C."/>
            <person name="Tesfaye S."/>
            <person name="Thomson T."/>
            <person name="Thoulutsang Y."/>
            <person name="Thoulutsang D."/>
            <person name="Topham K."/>
            <person name="Topping I."/>
            <person name="Tsamla T."/>
            <person name="Vassiliev H."/>
            <person name="Vo A."/>
            <person name="Wangchuk T."/>
            <person name="Wangdi T."/>
            <person name="Weiand M."/>
            <person name="Wilkinson J."/>
            <person name="Wilson A."/>
            <person name="Yadav S."/>
            <person name="Young G."/>
            <person name="Yu Q."/>
            <person name="Zembek L."/>
            <person name="Zhong D."/>
            <person name="Zimmer A."/>
            <person name="Zwirko Z."/>
            <person name="Jaffe D.B."/>
            <person name="Alvarez P."/>
            <person name="Brockman W."/>
            <person name="Butler J."/>
            <person name="Chin C."/>
            <person name="Gnerre S."/>
            <person name="Grabherr M."/>
            <person name="Kleber M."/>
            <person name="Mauceli E."/>
            <person name="MacCallum I."/>
        </authorList>
    </citation>
    <scope>NUCLEOTIDE SEQUENCE [LARGE SCALE GENOMIC DNA]</scope>
    <source>
        <strain evidence="2">Tucson 14024-0371.13</strain>
    </source>
</reference>
<dbReference type="GeneID" id="6506279"/>
<dbReference type="PhylomeDB" id="B3M876"/>
<dbReference type="eggNOG" id="ENOG502T9CR">
    <property type="taxonomic scope" value="Eukaryota"/>
</dbReference>
<name>B3M876_DROAN</name>
<evidence type="ECO:0000313" key="1">
    <source>
        <dbReference type="EMBL" id="EDV41015.1"/>
    </source>
</evidence>
<dbReference type="AlphaFoldDB" id="B3M876"/>
<evidence type="ECO:0008006" key="3">
    <source>
        <dbReference type="Google" id="ProtNLM"/>
    </source>
</evidence>
<dbReference type="OrthoDB" id="7974539at2759"/>
<sequence>MSRRIESRFIFDIEENTRIFRHQRFVNGSRRADCPSCESRVPSNEPYSHHWVKDPNSIQLGQEEKAILKTIDDQHIETFILCDSSLPARTNDFLLNAGMDAVPQLLRFLSFGTEKLDATVGFYVDVKKERMYYESSPLSIENHLDIGEAVDMIFSMLLEKISNYVLLHQRVPLEACVIRRMKLTVRRHCLSLNSNCKLPLQYRVKNAAGGSKTSNAELALIAENYLKHPEKGREIPQNLQLNLYSFRVCPTSKELYAVPYLLRGEDVEHTPTFVVQTDVIGSFLGLQEVHNIRKFLRIDSKDRVTECRQCQSHFVDRVHFALHKQIDCGRGFMVWHMDKDAIELHENCLPLPKDYFKYEWIGVGGKRS</sequence>
<dbReference type="KEGG" id="dan:6506279"/>